<keyword evidence="5 9" id="KW-0627">Porphyrin biosynthesis</keyword>
<keyword evidence="12" id="KW-1185">Reference proteome</keyword>
<dbReference type="CDD" id="cd06578">
    <property type="entry name" value="HemD"/>
    <property type="match status" value="1"/>
</dbReference>
<keyword evidence="4 9" id="KW-0456">Lyase</keyword>
<evidence type="ECO:0000256" key="1">
    <source>
        <dbReference type="ARBA" id="ARBA00004772"/>
    </source>
</evidence>
<dbReference type="Proteomes" id="UP000230202">
    <property type="component" value="Unassembled WGS sequence"/>
</dbReference>
<evidence type="ECO:0000256" key="5">
    <source>
        <dbReference type="ARBA" id="ARBA00023244"/>
    </source>
</evidence>
<evidence type="ECO:0000256" key="2">
    <source>
        <dbReference type="ARBA" id="ARBA00008133"/>
    </source>
</evidence>
<dbReference type="InterPro" id="IPR036108">
    <property type="entry name" value="4pyrrol_syn_uPrphyn_synt_sf"/>
</dbReference>
<comment type="similarity">
    <text evidence="2 9">Belongs to the uroporphyrinogen-III synthase family.</text>
</comment>
<comment type="caution">
    <text evidence="11">The sequence shown here is derived from an EMBL/GenBank/DDBJ whole genome shotgun (WGS) entry which is preliminary data.</text>
</comment>
<dbReference type="PANTHER" id="PTHR38042">
    <property type="entry name" value="UROPORPHYRINOGEN-III SYNTHASE, CHLOROPLASTIC"/>
    <property type="match status" value="1"/>
</dbReference>
<comment type="pathway">
    <text evidence="1 9">Porphyrin-containing compound metabolism; protoporphyrin-IX biosynthesis; coproporphyrinogen-III from 5-aminolevulinate: step 3/4.</text>
</comment>
<dbReference type="InterPro" id="IPR039793">
    <property type="entry name" value="UROS/Hem4"/>
</dbReference>
<proteinExistence type="inferred from homology"/>
<reference evidence="11" key="1">
    <citation type="journal article" date="2017" name="MBio">
        <title>Type VI secretion-mediated competition in the bee gut microbiome.</title>
        <authorList>
            <person name="Steele M.I."/>
            <person name="Kwong W.K."/>
            <person name="Powell J.E."/>
            <person name="Whiteley M."/>
            <person name="Moran N.A."/>
        </authorList>
    </citation>
    <scope>NUCLEOTIDE SEQUENCE [LARGE SCALE GENOMIC DNA]</scope>
    <source>
        <strain evidence="11">WkB273</strain>
    </source>
</reference>
<evidence type="ECO:0000256" key="4">
    <source>
        <dbReference type="ARBA" id="ARBA00023239"/>
    </source>
</evidence>
<accession>A0A2N9X786</accession>
<evidence type="ECO:0000256" key="7">
    <source>
        <dbReference type="ARBA" id="ARBA00040167"/>
    </source>
</evidence>
<dbReference type="AlphaFoldDB" id="A0A2N9X786"/>
<sequence length="243" mass="27253">MITHPSIVLMRPRQAAAADIESCIRAGWQPLLMEYQQLLPFDDILQQLAERSLKQDVIVWVSPSAVHIAAKYLVQSDNVMHVAVGAATAKVLVAYGFKQVVYPLDGNDSEAVLRLAIWHQKNGRMMLIRGVGGRELLVDKLGQQGWQVELAEVYERQPQLLNWSVLRQPLKEKRLKAVYMTTSAAVNAWFSQMPPDLYAIGKSLLYLVHHPRVEAALSSYDVATMLVSDLKRGLEILHSDSTV</sequence>
<evidence type="ECO:0000256" key="6">
    <source>
        <dbReference type="ARBA" id="ARBA00037589"/>
    </source>
</evidence>
<dbReference type="RefSeq" id="WP_100152001.1">
    <property type="nucleotide sequence ID" value="NZ_MEIL01000026.1"/>
</dbReference>
<evidence type="ECO:0000313" key="11">
    <source>
        <dbReference type="EMBL" id="PIT39588.1"/>
    </source>
</evidence>
<dbReference type="SUPFAM" id="SSF69618">
    <property type="entry name" value="HemD-like"/>
    <property type="match status" value="1"/>
</dbReference>
<dbReference type="Pfam" id="PF02602">
    <property type="entry name" value="HEM4"/>
    <property type="match status" value="1"/>
</dbReference>
<dbReference type="Gene3D" id="3.40.50.10090">
    <property type="match status" value="2"/>
</dbReference>
<dbReference type="EC" id="4.2.1.75" evidence="3 9"/>
<dbReference type="GO" id="GO:0006782">
    <property type="term" value="P:protoporphyrinogen IX biosynthetic process"/>
    <property type="evidence" value="ECO:0007669"/>
    <property type="project" value="UniProtKB-UniRule"/>
</dbReference>
<comment type="catalytic activity">
    <reaction evidence="8 9">
        <text>hydroxymethylbilane = uroporphyrinogen III + H2O</text>
        <dbReference type="Rhea" id="RHEA:18965"/>
        <dbReference type="ChEBI" id="CHEBI:15377"/>
        <dbReference type="ChEBI" id="CHEBI:57308"/>
        <dbReference type="ChEBI" id="CHEBI:57845"/>
        <dbReference type="EC" id="4.2.1.75"/>
    </reaction>
</comment>
<evidence type="ECO:0000256" key="3">
    <source>
        <dbReference type="ARBA" id="ARBA00013109"/>
    </source>
</evidence>
<dbReference type="GO" id="GO:0006780">
    <property type="term" value="P:uroporphyrinogen III biosynthetic process"/>
    <property type="evidence" value="ECO:0007669"/>
    <property type="project" value="UniProtKB-UniRule"/>
</dbReference>
<dbReference type="PANTHER" id="PTHR38042:SF1">
    <property type="entry name" value="UROPORPHYRINOGEN-III SYNTHASE, CHLOROPLASTIC"/>
    <property type="match status" value="1"/>
</dbReference>
<name>A0A2N9X786_9NEIS</name>
<protein>
    <recommendedName>
        <fullName evidence="7 9">Uroporphyrinogen-III synthase</fullName>
        <ecNumber evidence="3 9">4.2.1.75</ecNumber>
    </recommendedName>
</protein>
<evidence type="ECO:0000313" key="12">
    <source>
        <dbReference type="Proteomes" id="UP000230202"/>
    </source>
</evidence>
<gene>
    <name evidence="11" type="ORF">BHC54_04940</name>
</gene>
<evidence type="ECO:0000256" key="8">
    <source>
        <dbReference type="ARBA" id="ARBA00048617"/>
    </source>
</evidence>
<evidence type="ECO:0000259" key="10">
    <source>
        <dbReference type="Pfam" id="PF02602"/>
    </source>
</evidence>
<evidence type="ECO:0000256" key="9">
    <source>
        <dbReference type="RuleBase" id="RU366031"/>
    </source>
</evidence>
<dbReference type="UniPathway" id="UPA00251">
    <property type="reaction ID" value="UER00320"/>
</dbReference>
<dbReference type="GO" id="GO:0004852">
    <property type="term" value="F:uroporphyrinogen-III synthase activity"/>
    <property type="evidence" value="ECO:0007669"/>
    <property type="project" value="UniProtKB-UniRule"/>
</dbReference>
<organism evidence="11 12">
    <name type="scientific">Snodgrassella alvi</name>
    <dbReference type="NCBI Taxonomy" id="1196083"/>
    <lineage>
        <taxon>Bacteria</taxon>
        <taxon>Pseudomonadati</taxon>
        <taxon>Pseudomonadota</taxon>
        <taxon>Betaproteobacteria</taxon>
        <taxon>Neisseriales</taxon>
        <taxon>Neisseriaceae</taxon>
        <taxon>Snodgrassella</taxon>
    </lineage>
</organism>
<dbReference type="EMBL" id="MEIL01000026">
    <property type="protein sequence ID" value="PIT39588.1"/>
    <property type="molecule type" value="Genomic_DNA"/>
</dbReference>
<feature type="domain" description="Tetrapyrrole biosynthesis uroporphyrinogen III synthase" evidence="10">
    <location>
        <begin position="23"/>
        <end position="228"/>
    </location>
</feature>
<dbReference type="InterPro" id="IPR003754">
    <property type="entry name" value="4pyrrol_synth_uPrphyn_synth"/>
</dbReference>
<comment type="function">
    <text evidence="6 9">Catalyzes cyclization of the linear tetrapyrrole, hydroxymethylbilane, to the macrocyclic uroporphyrinogen III.</text>
</comment>